<evidence type="ECO:0000256" key="2">
    <source>
        <dbReference type="SAM" id="MobiDB-lite"/>
    </source>
</evidence>
<feature type="domain" description="J" evidence="3">
    <location>
        <begin position="190"/>
        <end position="256"/>
    </location>
</feature>
<evidence type="ECO:0000313" key="5">
    <source>
        <dbReference type="Proteomes" id="UP000235897"/>
    </source>
</evidence>
<dbReference type="InterPro" id="IPR029024">
    <property type="entry name" value="TerB-like"/>
</dbReference>
<evidence type="ECO:0000256" key="1">
    <source>
        <dbReference type="ARBA" id="ARBA00023186"/>
    </source>
</evidence>
<dbReference type="SMART" id="SM00271">
    <property type="entry name" value="DnaJ"/>
    <property type="match status" value="1"/>
</dbReference>
<comment type="caution">
    <text evidence="4">The sequence shown here is derived from an EMBL/GenBank/DDBJ whole genome shotgun (WGS) entry which is preliminary data.</text>
</comment>
<dbReference type="PRINTS" id="PR00625">
    <property type="entry name" value="JDOMAIN"/>
</dbReference>
<dbReference type="InterPro" id="IPR050817">
    <property type="entry name" value="DjlA_DnaK_co-chaperone"/>
</dbReference>
<proteinExistence type="predicted"/>
<dbReference type="PANTHER" id="PTHR24074">
    <property type="entry name" value="CO-CHAPERONE PROTEIN DJLA"/>
    <property type="match status" value="1"/>
</dbReference>
<dbReference type="Pfam" id="PF05099">
    <property type="entry name" value="TerB"/>
    <property type="match status" value="1"/>
</dbReference>
<evidence type="ECO:0000259" key="3">
    <source>
        <dbReference type="PROSITE" id="PS50076"/>
    </source>
</evidence>
<keyword evidence="1" id="KW-0143">Chaperone</keyword>
<dbReference type="InterPro" id="IPR036869">
    <property type="entry name" value="J_dom_sf"/>
</dbReference>
<accession>A0A2N8SWU3</accession>
<evidence type="ECO:0000313" key="4">
    <source>
        <dbReference type="EMBL" id="PNG06960.1"/>
    </source>
</evidence>
<dbReference type="CDD" id="cd07316">
    <property type="entry name" value="terB_like_DjlA"/>
    <property type="match status" value="1"/>
</dbReference>
<dbReference type="Gene3D" id="1.10.3680.10">
    <property type="entry name" value="TerB-like"/>
    <property type="match status" value="1"/>
</dbReference>
<sequence>MFWPITLLGALIGWLIASIPGALLGALLGQGLDRRLGLTSWTRLRERMSGAEPSLQGDELLFFLLGRLAKSSGRISEAHIQAARSEMQRRQLAPAAQRAAIDAFYRGKSSGDGLRDPLQRLRGHRDEAKAVLQACWRMARAQGQIDAREHELVMLWGKWMGWDAAAIAALDPRGGRRQGAPSNLGGAYEQALRLLGVRADSDPQAIKRAYRRLLSKHHPDKQAGAGANAAQVREATERTRELHSAYNLVRERRGFR</sequence>
<dbReference type="SUPFAM" id="SSF46565">
    <property type="entry name" value="Chaperone J-domain"/>
    <property type="match status" value="1"/>
</dbReference>
<feature type="region of interest" description="Disordered" evidence="2">
    <location>
        <begin position="217"/>
        <end position="236"/>
    </location>
</feature>
<dbReference type="RefSeq" id="WP_021207046.1">
    <property type="nucleotide sequence ID" value="NZ_JAMOIG010000001.1"/>
</dbReference>
<dbReference type="Pfam" id="PF00226">
    <property type="entry name" value="DnaJ"/>
    <property type="match status" value="1"/>
</dbReference>
<dbReference type="CDD" id="cd06257">
    <property type="entry name" value="DnaJ"/>
    <property type="match status" value="1"/>
</dbReference>
<gene>
    <name evidence="4" type="ORF">CXL00_08620</name>
</gene>
<dbReference type="Proteomes" id="UP000235897">
    <property type="component" value="Unassembled WGS sequence"/>
</dbReference>
<dbReference type="PROSITE" id="PS50076">
    <property type="entry name" value="DNAJ_2"/>
    <property type="match status" value="1"/>
</dbReference>
<dbReference type="Gene3D" id="1.10.287.110">
    <property type="entry name" value="DnaJ domain"/>
    <property type="match status" value="1"/>
</dbReference>
<name>A0A2N8SWU3_STUST</name>
<organism evidence="4 5">
    <name type="scientific">Stutzerimonas stutzeri</name>
    <name type="common">Pseudomonas stutzeri</name>
    <dbReference type="NCBI Taxonomy" id="316"/>
    <lineage>
        <taxon>Bacteria</taxon>
        <taxon>Pseudomonadati</taxon>
        <taxon>Pseudomonadota</taxon>
        <taxon>Gammaproteobacteria</taxon>
        <taxon>Pseudomonadales</taxon>
        <taxon>Pseudomonadaceae</taxon>
        <taxon>Stutzerimonas</taxon>
    </lineage>
</organism>
<dbReference type="OrthoDB" id="9782583at2"/>
<reference evidence="4 5" key="1">
    <citation type="submission" date="2018-01" db="EMBL/GenBank/DDBJ databases">
        <title>Denitrification phenotypes of diverse strains of Pseudomonas stutzeri.</title>
        <authorList>
            <person name="Milligan D.A."/>
            <person name="Bergaust L."/>
            <person name="Bakken L.R."/>
            <person name="Frostegard A."/>
        </authorList>
    </citation>
    <scope>NUCLEOTIDE SEQUENCE [LARGE SCALE GENOMIC DNA]</scope>
    <source>
        <strain evidence="4 5">28a3</strain>
    </source>
</reference>
<dbReference type="AlphaFoldDB" id="A0A2N8SWU3"/>
<dbReference type="InterPro" id="IPR001623">
    <property type="entry name" value="DnaJ_domain"/>
</dbReference>
<dbReference type="EMBL" id="POUW01000002">
    <property type="protein sequence ID" value="PNG06960.1"/>
    <property type="molecule type" value="Genomic_DNA"/>
</dbReference>
<dbReference type="SUPFAM" id="SSF158682">
    <property type="entry name" value="TerB-like"/>
    <property type="match status" value="1"/>
</dbReference>
<protein>
    <submittedName>
        <fullName evidence="4">Molecular chaperone DjlA</fullName>
    </submittedName>
</protein>
<dbReference type="InterPro" id="IPR007791">
    <property type="entry name" value="DjlA_N"/>
</dbReference>